<evidence type="ECO:0000256" key="1">
    <source>
        <dbReference type="SAM" id="MobiDB-lite"/>
    </source>
</evidence>
<reference evidence="2" key="1">
    <citation type="journal article" date="2012" name="Nat. Biotechnol.">
        <title>Reference genome sequence of the model plant Setaria.</title>
        <authorList>
            <person name="Bennetzen J.L."/>
            <person name="Schmutz J."/>
            <person name="Wang H."/>
            <person name="Percifield R."/>
            <person name="Hawkins J."/>
            <person name="Pontaroli A.C."/>
            <person name="Estep M."/>
            <person name="Feng L."/>
            <person name="Vaughn J.N."/>
            <person name="Grimwood J."/>
            <person name="Jenkins J."/>
            <person name="Barry K."/>
            <person name="Lindquist E."/>
            <person name="Hellsten U."/>
            <person name="Deshpande S."/>
            <person name="Wang X."/>
            <person name="Wu X."/>
            <person name="Mitros T."/>
            <person name="Triplett J."/>
            <person name="Yang X."/>
            <person name="Ye C.Y."/>
            <person name="Mauro-Herrera M."/>
            <person name="Wang L."/>
            <person name="Li P."/>
            <person name="Sharma M."/>
            <person name="Sharma R."/>
            <person name="Ronald P.C."/>
            <person name="Panaud O."/>
            <person name="Kellogg E.A."/>
            <person name="Brutnell T.P."/>
            <person name="Doust A.N."/>
            <person name="Tuskan G.A."/>
            <person name="Rokhsar D."/>
            <person name="Devos K.M."/>
        </authorList>
    </citation>
    <scope>NUCLEOTIDE SEQUENCE [LARGE SCALE GENOMIC DNA]</scope>
    <source>
        <strain evidence="2">Yugu1</strain>
    </source>
</reference>
<feature type="region of interest" description="Disordered" evidence="1">
    <location>
        <begin position="39"/>
        <end position="71"/>
    </location>
</feature>
<reference evidence="2" key="2">
    <citation type="submission" date="2015-07" db="EMBL/GenBank/DDBJ databases">
        <authorList>
            <person name="Noorani M."/>
        </authorList>
    </citation>
    <scope>NUCLEOTIDE SEQUENCE</scope>
    <source>
        <strain evidence="2">Yugu1</strain>
    </source>
</reference>
<dbReference type="AlphaFoldDB" id="A0A368QMD1"/>
<organism evidence="2">
    <name type="scientific">Setaria italica</name>
    <name type="common">Foxtail millet</name>
    <name type="synonym">Panicum italicum</name>
    <dbReference type="NCBI Taxonomy" id="4555"/>
    <lineage>
        <taxon>Eukaryota</taxon>
        <taxon>Viridiplantae</taxon>
        <taxon>Streptophyta</taxon>
        <taxon>Embryophyta</taxon>
        <taxon>Tracheophyta</taxon>
        <taxon>Spermatophyta</taxon>
        <taxon>Magnoliopsida</taxon>
        <taxon>Liliopsida</taxon>
        <taxon>Poales</taxon>
        <taxon>Poaceae</taxon>
        <taxon>PACMAD clade</taxon>
        <taxon>Panicoideae</taxon>
        <taxon>Panicodae</taxon>
        <taxon>Paniceae</taxon>
        <taxon>Cenchrinae</taxon>
        <taxon>Setaria</taxon>
    </lineage>
</organism>
<feature type="compositionally biased region" description="Basic and acidic residues" evidence="1">
    <location>
        <begin position="60"/>
        <end position="71"/>
    </location>
</feature>
<evidence type="ECO:0000313" key="2">
    <source>
        <dbReference type="EMBL" id="RCV19139.1"/>
    </source>
</evidence>
<gene>
    <name evidence="2" type="ORF">SETIT_3G360200v2</name>
</gene>
<sequence>MCCWDRSIVLPSHMHSIGLGEWEASAHMTYTGREHISPMNLECQRPKHRSRGRQVPRNGSYEHKSLGERTE</sequence>
<protein>
    <submittedName>
        <fullName evidence="2">Uncharacterized protein</fullName>
    </submittedName>
</protein>
<accession>A0A368QMD1</accession>
<name>A0A368QMD1_SETIT</name>
<dbReference type="EMBL" id="CM003530">
    <property type="protein sequence ID" value="RCV19139.1"/>
    <property type="molecule type" value="Genomic_DNA"/>
</dbReference>
<proteinExistence type="predicted"/>